<reference evidence="10" key="1">
    <citation type="submission" date="2023-03" db="EMBL/GenBank/DDBJ databases">
        <authorList>
            <person name="Pearce D."/>
        </authorList>
    </citation>
    <scope>NUCLEOTIDE SEQUENCE</scope>
    <source>
        <strain evidence="10">Mc</strain>
    </source>
</reference>
<dbReference type="PANTHER" id="PTHR34308:SF1">
    <property type="entry name" value="COBALAMIN BIOSYNTHESIS PROTEIN CBIB"/>
    <property type="match status" value="1"/>
</dbReference>
<dbReference type="NCBIfam" id="TIGR00380">
    <property type="entry name" value="cobal_cbiB"/>
    <property type="match status" value="1"/>
</dbReference>
<comment type="subcellular location">
    <subcellularLocation>
        <location evidence="1 9">Cell membrane</location>
        <topology evidence="1 9">Multi-pass membrane protein</topology>
    </subcellularLocation>
</comment>
<evidence type="ECO:0000256" key="5">
    <source>
        <dbReference type="ARBA" id="ARBA00022573"/>
    </source>
</evidence>
<dbReference type="Pfam" id="PF03186">
    <property type="entry name" value="CobD_Cbib"/>
    <property type="match status" value="1"/>
</dbReference>
<gene>
    <name evidence="9 10" type="primary">cobD</name>
    <name evidence="10" type="ORF">MCNOR_2309</name>
</gene>
<dbReference type="PANTHER" id="PTHR34308">
    <property type="entry name" value="COBALAMIN BIOSYNTHESIS PROTEIN CBIB"/>
    <property type="match status" value="1"/>
</dbReference>
<dbReference type="AlphaFoldDB" id="A0AA35UEJ9"/>
<dbReference type="EMBL" id="OX458332">
    <property type="protein sequence ID" value="CAI8840698.1"/>
    <property type="molecule type" value="Genomic_DNA"/>
</dbReference>
<keyword evidence="4 9" id="KW-1003">Cell membrane</keyword>
<dbReference type="Proteomes" id="UP001158598">
    <property type="component" value="Chromosome"/>
</dbReference>
<protein>
    <recommendedName>
        <fullName evidence="9">Cobalamin biosynthesis protein CobD</fullName>
    </recommendedName>
</protein>
<keyword evidence="5 9" id="KW-0169">Cobalamin biosynthesis</keyword>
<comment type="similarity">
    <text evidence="3 9">Belongs to the CobD/CbiB family.</text>
</comment>
<evidence type="ECO:0000256" key="4">
    <source>
        <dbReference type="ARBA" id="ARBA00022475"/>
    </source>
</evidence>
<organism evidence="10 11">
    <name type="scientific">Methylococcus capsulatus</name>
    <dbReference type="NCBI Taxonomy" id="414"/>
    <lineage>
        <taxon>Bacteria</taxon>
        <taxon>Pseudomonadati</taxon>
        <taxon>Pseudomonadota</taxon>
        <taxon>Gammaproteobacteria</taxon>
        <taxon>Methylococcales</taxon>
        <taxon>Methylococcaceae</taxon>
        <taxon>Methylococcus</taxon>
    </lineage>
</organism>
<keyword evidence="7 9" id="KW-1133">Transmembrane helix</keyword>
<comment type="function">
    <text evidence="9">Converts cobyric acid to cobinamide by the addition of aminopropanol on the F carboxylic group.</text>
</comment>
<evidence type="ECO:0000256" key="7">
    <source>
        <dbReference type="ARBA" id="ARBA00022989"/>
    </source>
</evidence>
<comment type="pathway">
    <text evidence="2 9">Cofactor biosynthesis; adenosylcobalamin biosynthesis.</text>
</comment>
<feature type="transmembrane region" description="Helical" evidence="9">
    <location>
        <begin position="62"/>
        <end position="80"/>
    </location>
</feature>
<accession>A0AA35UEJ9</accession>
<dbReference type="GO" id="GO:0015420">
    <property type="term" value="F:ABC-type vitamin B12 transporter activity"/>
    <property type="evidence" value="ECO:0007669"/>
    <property type="project" value="UniProtKB-UniRule"/>
</dbReference>
<name>A0AA35UEJ9_METCP</name>
<sequence length="313" mass="33347">MEFSTEKAIASFLMPVAVVIDHFLGEPRKFHPLVGFGRLANRMETITYGPPECSAKARQMRGIAAVTGLLLPAWLISLLLAGHGAIGAAIAGAGLYLALGARSLFEHAEAVRDALLNDDLANARRAVGRIVSRDVLTMDAGQIAAATVESVLENGCDAVFGALFWYAAGGLPGVVVYRLANTLDAMWGYRNERYRDFGWAAARLDDVLNYLPARLTAMSYALCGHLPTALRAWRHQGRYWKSPNAGPVMAAGAGALGIALGGPASYHGSLTHRPALGYGRPAETRDIGRAISLVRRSLTLWLWAAVIGGVALA</sequence>
<evidence type="ECO:0000256" key="8">
    <source>
        <dbReference type="ARBA" id="ARBA00023136"/>
    </source>
</evidence>
<evidence type="ECO:0000313" key="10">
    <source>
        <dbReference type="EMBL" id="CAI8840698.1"/>
    </source>
</evidence>
<comment type="caution">
    <text evidence="9">Lacks conserved residue(s) required for the propagation of feature annotation.</text>
</comment>
<evidence type="ECO:0000256" key="2">
    <source>
        <dbReference type="ARBA" id="ARBA00004953"/>
    </source>
</evidence>
<dbReference type="GO" id="GO:0009236">
    <property type="term" value="P:cobalamin biosynthetic process"/>
    <property type="evidence" value="ECO:0007669"/>
    <property type="project" value="UniProtKB-UniRule"/>
</dbReference>
<dbReference type="RefSeq" id="WP_249385260.1">
    <property type="nucleotide sequence ID" value="NZ_CP097161.1"/>
</dbReference>
<evidence type="ECO:0000256" key="6">
    <source>
        <dbReference type="ARBA" id="ARBA00022692"/>
    </source>
</evidence>
<dbReference type="GO" id="GO:0005886">
    <property type="term" value="C:plasma membrane"/>
    <property type="evidence" value="ECO:0007669"/>
    <property type="project" value="UniProtKB-SubCell"/>
</dbReference>
<dbReference type="GO" id="GO:0048472">
    <property type="term" value="F:threonine-phosphate decarboxylase activity"/>
    <property type="evidence" value="ECO:0007669"/>
    <property type="project" value="InterPro"/>
</dbReference>
<proteinExistence type="inferred from homology"/>
<keyword evidence="8 9" id="KW-0472">Membrane</keyword>
<dbReference type="HAMAP" id="MF_00024">
    <property type="entry name" value="CobD_CbiB"/>
    <property type="match status" value="1"/>
</dbReference>
<evidence type="ECO:0000256" key="1">
    <source>
        <dbReference type="ARBA" id="ARBA00004651"/>
    </source>
</evidence>
<keyword evidence="6 9" id="KW-0812">Transmembrane</keyword>
<evidence type="ECO:0000256" key="9">
    <source>
        <dbReference type="HAMAP-Rule" id="MF_00024"/>
    </source>
</evidence>
<dbReference type="InterPro" id="IPR004485">
    <property type="entry name" value="Cobalamin_biosynth_CobD/CbiB"/>
</dbReference>
<evidence type="ECO:0000256" key="3">
    <source>
        <dbReference type="ARBA" id="ARBA00006263"/>
    </source>
</evidence>
<evidence type="ECO:0000313" key="11">
    <source>
        <dbReference type="Proteomes" id="UP001158598"/>
    </source>
</evidence>